<reference evidence="5 6" key="1">
    <citation type="submission" date="2023-07" db="EMBL/GenBank/DDBJ databases">
        <title>Sorghum-associated microbial communities from plants grown in Nebraska, USA.</title>
        <authorList>
            <person name="Schachtman D."/>
        </authorList>
    </citation>
    <scope>NUCLEOTIDE SEQUENCE [LARGE SCALE GENOMIC DNA]</scope>
    <source>
        <strain evidence="5 6">DS1730</strain>
    </source>
</reference>
<keyword evidence="2" id="KW-0288">FMN</keyword>
<evidence type="ECO:0000256" key="2">
    <source>
        <dbReference type="ARBA" id="ARBA00022643"/>
    </source>
</evidence>
<evidence type="ECO:0000313" key="6">
    <source>
        <dbReference type="Proteomes" id="UP001184614"/>
    </source>
</evidence>
<dbReference type="EMBL" id="JAVDQT010000003">
    <property type="protein sequence ID" value="MDR6432566.1"/>
    <property type="molecule type" value="Genomic_DNA"/>
</dbReference>
<evidence type="ECO:0000313" key="5">
    <source>
        <dbReference type="EMBL" id="MDR6432566.1"/>
    </source>
</evidence>
<evidence type="ECO:0000256" key="3">
    <source>
        <dbReference type="ARBA" id="ARBA00022679"/>
    </source>
</evidence>
<dbReference type="Proteomes" id="UP001184614">
    <property type="component" value="Unassembled WGS sequence"/>
</dbReference>
<evidence type="ECO:0008006" key="7">
    <source>
        <dbReference type="Google" id="ProtNLM"/>
    </source>
</evidence>
<dbReference type="InterPro" id="IPR023465">
    <property type="entry name" value="Riboflavin_kinase_dom_sf"/>
</dbReference>
<name>A0ABU1M945_9HYPH</name>
<comment type="caution">
    <text evidence="5">The sequence shown here is derived from an EMBL/GenBank/DDBJ whole genome shotgun (WGS) entry which is preliminary data.</text>
</comment>
<keyword evidence="4" id="KW-0547">Nucleotide-binding</keyword>
<dbReference type="RefSeq" id="WP_310012523.1">
    <property type="nucleotide sequence ID" value="NZ_JAVDQT010000003.1"/>
</dbReference>
<keyword evidence="1" id="KW-0285">Flavoprotein</keyword>
<evidence type="ECO:0000256" key="1">
    <source>
        <dbReference type="ARBA" id="ARBA00022630"/>
    </source>
</evidence>
<sequence>MADSPVDWPEKFAAGSLNVQIVEFPEALKSLRTRLKALDRGVIPPTLVIPQDRIENNSLQRKFFKPRRGMGQAWRATLYAKSRSMPVWVFRRVGSHMHDCLELISDKRIRNHLDIRDEDEVSVVLHA</sequence>
<dbReference type="SUPFAM" id="SSF82114">
    <property type="entry name" value="Riboflavin kinase-like"/>
    <property type="match status" value="1"/>
</dbReference>
<organism evidence="5 6">
    <name type="scientific">Brucella pseudogrignonensis</name>
    <dbReference type="NCBI Taxonomy" id="419475"/>
    <lineage>
        <taxon>Bacteria</taxon>
        <taxon>Pseudomonadati</taxon>
        <taxon>Pseudomonadota</taxon>
        <taxon>Alphaproteobacteria</taxon>
        <taxon>Hyphomicrobiales</taxon>
        <taxon>Brucellaceae</taxon>
        <taxon>Brucella/Ochrobactrum group</taxon>
        <taxon>Brucella</taxon>
    </lineage>
</organism>
<accession>A0ABU1M945</accession>
<dbReference type="Gene3D" id="2.40.30.30">
    <property type="entry name" value="Riboflavin kinase-like"/>
    <property type="match status" value="1"/>
</dbReference>
<keyword evidence="6" id="KW-1185">Reference proteome</keyword>
<gene>
    <name evidence="5" type="ORF">J2782_002308</name>
</gene>
<evidence type="ECO:0000256" key="4">
    <source>
        <dbReference type="ARBA" id="ARBA00022741"/>
    </source>
</evidence>
<proteinExistence type="predicted"/>
<protein>
    <recommendedName>
        <fullName evidence="7">Riboflavin kinase</fullName>
    </recommendedName>
</protein>
<keyword evidence="3" id="KW-0808">Transferase</keyword>